<gene>
    <name evidence="5" type="ORF">Goshw_025939</name>
</gene>
<evidence type="ECO:0000313" key="5">
    <source>
        <dbReference type="EMBL" id="MBA0873050.1"/>
    </source>
</evidence>
<sequence>MGIARAQDEESERREFEDFRKTLVALAATERSKENDDFKGLMSSHIADLDLQQDKLVCVTSGVSFLGLALVNRLLLRGYSVRILVDNQGNHSIVQNSLESDKVRKPLSDLSAEDVEKLREMQVSGEMMMACNNKISVVIAKQTEIQGLMEAFDGCRGVFHTSAFVDPSGISGYSKSMAEIEVKASENVMKACARTSSVRNCVLTSSLLACIWRDSSQHDLPLLVNHDSWSNEALCVEKKLWFALGKLKAEKVAWKIAEEMSLKLTTICPGLITGPQFSHRNPTATIAYLKGAQEMYAKGLLATVDVIRLAEAHVAVFEAMNKTAFGRYICFDRIIARDEEAEKLASEIGIPPNRICGNSLEFIPTHFELSNKKLNNLMSRTIGNWHGQS</sequence>
<protein>
    <recommendedName>
        <fullName evidence="4">3-beta hydroxysteroid dehydrogenase/isomerase domain-containing protein</fullName>
    </recommendedName>
</protein>
<dbReference type="SUPFAM" id="SSF51735">
    <property type="entry name" value="NAD(P)-binding Rossmann-fold domains"/>
    <property type="match status" value="1"/>
</dbReference>
<feature type="domain" description="3-beta hydroxysteroid dehydrogenase/isomerase" evidence="4">
    <location>
        <begin position="59"/>
        <end position="209"/>
    </location>
</feature>
<dbReference type="GO" id="GO:0016616">
    <property type="term" value="F:oxidoreductase activity, acting on the CH-OH group of donors, NAD or NADP as acceptor"/>
    <property type="evidence" value="ECO:0007669"/>
    <property type="project" value="InterPro"/>
</dbReference>
<dbReference type="Gene3D" id="3.40.50.720">
    <property type="entry name" value="NAD(P)-binding Rossmann-like Domain"/>
    <property type="match status" value="1"/>
</dbReference>
<dbReference type="GO" id="GO:0006694">
    <property type="term" value="P:steroid biosynthetic process"/>
    <property type="evidence" value="ECO:0007669"/>
    <property type="project" value="InterPro"/>
</dbReference>
<dbReference type="OrthoDB" id="2735536at2759"/>
<dbReference type="PANTHER" id="PTHR10366:SF483">
    <property type="entry name" value="CINNAMOYL COA REDUCTASE-LIKE PROTEIN"/>
    <property type="match status" value="1"/>
</dbReference>
<keyword evidence="6" id="KW-1185">Reference proteome</keyword>
<evidence type="ECO:0000256" key="2">
    <source>
        <dbReference type="ARBA" id="ARBA00023002"/>
    </source>
</evidence>
<comment type="similarity">
    <text evidence="3">Belongs to the 3-beta-HSD family.</text>
</comment>
<dbReference type="EMBL" id="JABFAF010000012">
    <property type="protein sequence ID" value="MBA0873050.1"/>
    <property type="molecule type" value="Genomic_DNA"/>
</dbReference>
<evidence type="ECO:0000259" key="4">
    <source>
        <dbReference type="Pfam" id="PF01073"/>
    </source>
</evidence>
<comment type="caution">
    <text evidence="5">The sequence shown here is derived from an EMBL/GenBank/DDBJ whole genome shotgun (WGS) entry which is preliminary data.</text>
</comment>
<dbReference type="Pfam" id="PF01073">
    <property type="entry name" value="3Beta_HSD"/>
    <property type="match status" value="1"/>
</dbReference>
<keyword evidence="1" id="KW-0521">NADP</keyword>
<evidence type="ECO:0000313" key="6">
    <source>
        <dbReference type="Proteomes" id="UP000593576"/>
    </source>
</evidence>
<dbReference type="PANTHER" id="PTHR10366">
    <property type="entry name" value="NAD DEPENDENT EPIMERASE/DEHYDRATASE"/>
    <property type="match status" value="1"/>
</dbReference>
<dbReference type="InterPro" id="IPR036291">
    <property type="entry name" value="NAD(P)-bd_dom_sf"/>
</dbReference>
<dbReference type="Proteomes" id="UP000593576">
    <property type="component" value="Unassembled WGS sequence"/>
</dbReference>
<evidence type="ECO:0000256" key="3">
    <source>
        <dbReference type="RuleBase" id="RU004475"/>
    </source>
</evidence>
<proteinExistence type="inferred from homology"/>
<accession>A0A7J9MPZ6</accession>
<dbReference type="InterPro" id="IPR002225">
    <property type="entry name" value="3Beta_OHSteriod_DH/Estase"/>
</dbReference>
<name>A0A7J9MPZ6_GOSSC</name>
<dbReference type="InterPro" id="IPR050425">
    <property type="entry name" value="NAD(P)_dehydrat-like"/>
</dbReference>
<evidence type="ECO:0000256" key="1">
    <source>
        <dbReference type="ARBA" id="ARBA00022857"/>
    </source>
</evidence>
<keyword evidence="2 3" id="KW-0560">Oxidoreductase</keyword>
<dbReference type="AlphaFoldDB" id="A0A7J9MPZ6"/>
<organism evidence="5 6">
    <name type="scientific">Gossypium schwendimanii</name>
    <name type="common">Cotton</name>
    <dbReference type="NCBI Taxonomy" id="34291"/>
    <lineage>
        <taxon>Eukaryota</taxon>
        <taxon>Viridiplantae</taxon>
        <taxon>Streptophyta</taxon>
        <taxon>Embryophyta</taxon>
        <taxon>Tracheophyta</taxon>
        <taxon>Spermatophyta</taxon>
        <taxon>Magnoliopsida</taxon>
        <taxon>eudicotyledons</taxon>
        <taxon>Gunneridae</taxon>
        <taxon>Pentapetalae</taxon>
        <taxon>rosids</taxon>
        <taxon>malvids</taxon>
        <taxon>Malvales</taxon>
        <taxon>Malvaceae</taxon>
        <taxon>Malvoideae</taxon>
        <taxon>Gossypium</taxon>
    </lineage>
</organism>
<reference evidence="5 6" key="1">
    <citation type="journal article" date="2019" name="Genome Biol. Evol.">
        <title>Insights into the evolution of the New World diploid cottons (Gossypium, subgenus Houzingenia) based on genome sequencing.</title>
        <authorList>
            <person name="Grover C.E."/>
            <person name="Arick M.A. 2nd"/>
            <person name="Thrash A."/>
            <person name="Conover J.L."/>
            <person name="Sanders W.S."/>
            <person name="Peterson D.G."/>
            <person name="Frelichowski J.E."/>
            <person name="Scheffler J.A."/>
            <person name="Scheffler B.E."/>
            <person name="Wendel J.F."/>
        </authorList>
    </citation>
    <scope>NUCLEOTIDE SEQUENCE [LARGE SCALE GENOMIC DNA]</scope>
    <source>
        <strain evidence="5">1</strain>
        <tissue evidence="5">Leaf</tissue>
    </source>
</reference>